<keyword evidence="1 6" id="KW-0285">Flavoprotein</keyword>
<dbReference type="PRINTS" id="PR00368">
    <property type="entry name" value="FADPNR"/>
</dbReference>
<comment type="catalytic activity">
    <reaction evidence="5">
        <text>[thioredoxin]-dithiol + NADP(+) = [thioredoxin]-disulfide + NADPH + H(+)</text>
        <dbReference type="Rhea" id="RHEA:20345"/>
        <dbReference type="Rhea" id="RHEA-COMP:10698"/>
        <dbReference type="Rhea" id="RHEA-COMP:10700"/>
        <dbReference type="ChEBI" id="CHEBI:15378"/>
        <dbReference type="ChEBI" id="CHEBI:29950"/>
        <dbReference type="ChEBI" id="CHEBI:50058"/>
        <dbReference type="ChEBI" id="CHEBI:57783"/>
        <dbReference type="ChEBI" id="CHEBI:58349"/>
        <dbReference type="EC" id="1.8.1.9"/>
    </reaction>
</comment>
<dbReference type="HAMAP" id="MF_01685">
    <property type="entry name" value="FENR2"/>
    <property type="match status" value="1"/>
</dbReference>
<evidence type="ECO:0000256" key="2">
    <source>
        <dbReference type="ARBA" id="ARBA00022827"/>
    </source>
</evidence>
<sequence length="341" mass="35150">MTPTTIHTDLVIVGAGPTGLYGAFCAGFRGLSTVLVDALPQAGGQIAALYPEKVVRDVAGLPAVTGRELVDGLAAQADAFGTRYLLERQAVGLGREAGRPQLTLSDGTIVDAGAVVLTAGIGTFTPRALPAGEEFLGRGLSYFVPDLSAHTGRDVVVVGGGDSAIDWANALVPLARSVTVVHRRARFRAHAASITEAERAGVVFRTNCEVTELIGDGRLSHVRVGDSLLRADSVIAALGFISDLGPLAGWGLELSGRTIVVDQRMRTNVPAVYAAGDVTEYPGKVRLMSVGFGEVATAVNNAAVELDPEAALFPGHSTEAALSPSHSTEAALPPSHSTEGA</sequence>
<feature type="binding site" evidence="6">
    <location>
        <position position="124"/>
    </location>
    <ligand>
        <name>FAD</name>
        <dbReference type="ChEBI" id="CHEBI:57692"/>
    </ligand>
</feature>
<dbReference type="GO" id="GO:0050661">
    <property type="term" value="F:NADP binding"/>
    <property type="evidence" value="ECO:0007669"/>
    <property type="project" value="UniProtKB-UniRule"/>
</dbReference>
<dbReference type="RefSeq" id="WP_133872008.1">
    <property type="nucleotide sequence ID" value="NZ_BOMD01000055.1"/>
</dbReference>
<keyword evidence="3 6" id="KW-0521">NADP</keyword>
<feature type="region of interest" description="Disordered" evidence="7">
    <location>
        <begin position="318"/>
        <end position="341"/>
    </location>
</feature>
<keyword evidence="4 6" id="KW-0560">Oxidoreductase</keyword>
<evidence type="ECO:0000256" key="7">
    <source>
        <dbReference type="SAM" id="MobiDB-lite"/>
    </source>
</evidence>
<dbReference type="Pfam" id="PF07992">
    <property type="entry name" value="Pyr_redox_2"/>
    <property type="match status" value="1"/>
</dbReference>
<keyword evidence="10" id="KW-1185">Reference proteome</keyword>
<evidence type="ECO:0000256" key="6">
    <source>
        <dbReference type="HAMAP-Rule" id="MF_01685"/>
    </source>
</evidence>
<dbReference type="Proteomes" id="UP000294901">
    <property type="component" value="Unassembled WGS sequence"/>
</dbReference>
<dbReference type="SUPFAM" id="SSF51905">
    <property type="entry name" value="FAD/NAD(P)-binding domain"/>
    <property type="match status" value="1"/>
</dbReference>
<feature type="binding site" evidence="6">
    <location>
        <position position="318"/>
    </location>
    <ligand>
        <name>FAD</name>
        <dbReference type="ChEBI" id="CHEBI:57692"/>
    </ligand>
</feature>
<evidence type="ECO:0000313" key="10">
    <source>
        <dbReference type="Proteomes" id="UP000294901"/>
    </source>
</evidence>
<evidence type="ECO:0000256" key="4">
    <source>
        <dbReference type="ARBA" id="ARBA00023002"/>
    </source>
</evidence>
<evidence type="ECO:0000259" key="8">
    <source>
        <dbReference type="Pfam" id="PF07992"/>
    </source>
</evidence>
<dbReference type="PRINTS" id="PR00469">
    <property type="entry name" value="PNDRDTASEII"/>
</dbReference>
<gene>
    <name evidence="9" type="ORF">C8E87_0992</name>
</gene>
<proteinExistence type="inferred from homology"/>
<feature type="binding site" evidence="6">
    <location>
        <position position="45"/>
    </location>
    <ligand>
        <name>FAD</name>
        <dbReference type="ChEBI" id="CHEBI:57692"/>
    </ligand>
</feature>
<dbReference type="Gene3D" id="3.50.50.60">
    <property type="entry name" value="FAD/NAD(P)-binding domain"/>
    <property type="match status" value="2"/>
</dbReference>
<accession>A0A4R6JR49</accession>
<comment type="cofactor">
    <cofactor evidence="6">
        <name>FAD</name>
        <dbReference type="ChEBI" id="CHEBI:57692"/>
    </cofactor>
    <text evidence="6">Binds 1 FAD per subunit.</text>
</comment>
<feature type="binding site" evidence="6">
    <location>
        <position position="277"/>
    </location>
    <ligand>
        <name>FAD</name>
        <dbReference type="ChEBI" id="CHEBI:57692"/>
    </ligand>
</feature>
<evidence type="ECO:0000256" key="1">
    <source>
        <dbReference type="ARBA" id="ARBA00022630"/>
    </source>
</evidence>
<dbReference type="EC" id="1.18.1.2" evidence="6"/>
<dbReference type="InterPro" id="IPR022890">
    <property type="entry name" value="Fd--NADP_Rdtase_type_2"/>
</dbReference>
<dbReference type="InterPro" id="IPR050097">
    <property type="entry name" value="Ferredoxin-NADP_redctase_2"/>
</dbReference>
<dbReference type="GO" id="GO:0004324">
    <property type="term" value="F:ferredoxin-NADP+ reductase activity"/>
    <property type="evidence" value="ECO:0007669"/>
    <property type="project" value="UniProtKB-UniRule"/>
</dbReference>
<organism evidence="9 10">
    <name type="scientific">Paractinoplanes brasiliensis</name>
    <dbReference type="NCBI Taxonomy" id="52695"/>
    <lineage>
        <taxon>Bacteria</taxon>
        <taxon>Bacillati</taxon>
        <taxon>Actinomycetota</taxon>
        <taxon>Actinomycetes</taxon>
        <taxon>Micromonosporales</taxon>
        <taxon>Micromonosporaceae</taxon>
        <taxon>Paractinoplanes</taxon>
    </lineage>
</organism>
<feature type="binding site" evidence="6">
    <location>
        <position position="90"/>
    </location>
    <ligand>
        <name>FAD</name>
        <dbReference type="ChEBI" id="CHEBI:57692"/>
    </ligand>
</feature>
<dbReference type="InterPro" id="IPR023753">
    <property type="entry name" value="FAD/NAD-binding_dom"/>
</dbReference>
<dbReference type="GO" id="GO:0050660">
    <property type="term" value="F:flavin adenine dinucleotide binding"/>
    <property type="evidence" value="ECO:0007669"/>
    <property type="project" value="UniProtKB-UniRule"/>
</dbReference>
<dbReference type="PANTHER" id="PTHR48105">
    <property type="entry name" value="THIOREDOXIN REDUCTASE 1-RELATED-RELATED"/>
    <property type="match status" value="1"/>
</dbReference>
<feature type="domain" description="FAD/NAD(P)-binding" evidence="8">
    <location>
        <begin position="9"/>
        <end position="289"/>
    </location>
</feature>
<reference evidence="9 10" key="1">
    <citation type="submission" date="2019-03" db="EMBL/GenBank/DDBJ databases">
        <title>Sequencing the genomes of 1000 actinobacteria strains.</title>
        <authorList>
            <person name="Klenk H.-P."/>
        </authorList>
    </citation>
    <scope>NUCLEOTIDE SEQUENCE [LARGE SCALE GENOMIC DNA]</scope>
    <source>
        <strain evidence="9 10">DSM 43805</strain>
    </source>
</reference>
<name>A0A4R6JR49_9ACTN</name>
<dbReference type="EMBL" id="SNWR01000001">
    <property type="protein sequence ID" value="TDO37376.1"/>
    <property type="molecule type" value="Genomic_DNA"/>
</dbReference>
<comment type="similarity">
    <text evidence="6">Belongs to the ferredoxin--NADP reductase type 2 family.</text>
</comment>
<dbReference type="InterPro" id="IPR036188">
    <property type="entry name" value="FAD/NAD-bd_sf"/>
</dbReference>
<keyword evidence="2 6" id="KW-0274">FAD</keyword>
<evidence type="ECO:0000313" key="9">
    <source>
        <dbReference type="EMBL" id="TDO37376.1"/>
    </source>
</evidence>
<protein>
    <recommendedName>
        <fullName evidence="6">Ferredoxin--NADP reductase</fullName>
        <shortName evidence="6">FNR</shortName>
        <shortName evidence="6">Fd-NADP(+) reductase</shortName>
        <ecNumber evidence="6">1.18.1.2</ecNumber>
    </recommendedName>
</protein>
<feature type="binding site" evidence="6">
    <location>
        <position position="18"/>
    </location>
    <ligand>
        <name>FAD</name>
        <dbReference type="ChEBI" id="CHEBI:57692"/>
    </ligand>
</feature>
<feature type="binding site" evidence="6">
    <location>
        <position position="50"/>
    </location>
    <ligand>
        <name>FAD</name>
        <dbReference type="ChEBI" id="CHEBI:57692"/>
    </ligand>
</feature>
<feature type="binding site" evidence="6">
    <location>
        <position position="37"/>
    </location>
    <ligand>
        <name>FAD</name>
        <dbReference type="ChEBI" id="CHEBI:57692"/>
    </ligand>
</feature>
<dbReference type="AlphaFoldDB" id="A0A4R6JR49"/>
<comment type="caution">
    <text evidence="9">The sequence shown here is derived from an EMBL/GenBank/DDBJ whole genome shotgun (WGS) entry which is preliminary data.</text>
</comment>
<evidence type="ECO:0000256" key="3">
    <source>
        <dbReference type="ARBA" id="ARBA00022857"/>
    </source>
</evidence>
<evidence type="ECO:0000256" key="5">
    <source>
        <dbReference type="ARBA" id="ARBA00048132"/>
    </source>
</evidence>
<comment type="subunit">
    <text evidence="6">Homodimer.</text>
</comment>
<comment type="catalytic activity">
    <reaction evidence="6">
        <text>2 reduced [2Fe-2S]-[ferredoxin] + NADP(+) + H(+) = 2 oxidized [2Fe-2S]-[ferredoxin] + NADPH</text>
        <dbReference type="Rhea" id="RHEA:20125"/>
        <dbReference type="Rhea" id="RHEA-COMP:10000"/>
        <dbReference type="Rhea" id="RHEA-COMP:10001"/>
        <dbReference type="ChEBI" id="CHEBI:15378"/>
        <dbReference type="ChEBI" id="CHEBI:33737"/>
        <dbReference type="ChEBI" id="CHEBI:33738"/>
        <dbReference type="ChEBI" id="CHEBI:57783"/>
        <dbReference type="ChEBI" id="CHEBI:58349"/>
        <dbReference type="EC" id="1.18.1.2"/>
    </reaction>
</comment>
<dbReference type="GO" id="GO:0004791">
    <property type="term" value="F:thioredoxin-disulfide reductase (NADPH) activity"/>
    <property type="evidence" value="ECO:0007669"/>
    <property type="project" value="UniProtKB-EC"/>
</dbReference>
<dbReference type="OrthoDB" id="9806179at2"/>